<feature type="region of interest" description="Disordered" evidence="1">
    <location>
        <begin position="1"/>
        <end position="50"/>
    </location>
</feature>
<name>A0A8H6HJ86_9AGAR</name>
<evidence type="ECO:0000313" key="3">
    <source>
        <dbReference type="Proteomes" id="UP000521943"/>
    </source>
</evidence>
<gene>
    <name evidence="2" type="ORF">DFP72DRAFT_1146906</name>
</gene>
<sequence>MRREGEGGEQNQDEEVGGGIGGPQEDLGQDGASGNPESSQSASSDAQPIPRRLNLTKYTTQALSTLCSTATKALVALKGGQAMSSDVYKVMRRINLGDARGPTTMQRVGPAGSLNALIAVATICEHQEVSEAIVHLSQYLGCIEFAAHVQKRKADSNNVLTNAAIYEEMNKELRKAGRPIFSEEVLRRHYAIGAKTAFLAGAGSVYILPILAAARIKWIYTTLPCNMVAEIARLIRAPDDSAPGKLVKNSIIPLVCRLRKDFPMTLDVLFSDTFIGLRPSSIWVLNCADIDLTDKFFDAFLFNIFVTPRNWEAWAAARTPIDPDKVWCLNDIFKLQALATLRSVTVGEIAQVLYADSSFQSSDDLDPDGCALAERIPSRLGASDPNPSPLIPIDWNNTAKLSNMVNINTKYNPEFHKRAPFDRYDRAKRLEFTERHRAFAASAKTSDSVHQLRRKLQDQLRDGLRTYDYQYTLLDGQSYDGQVVRINDKNNDLVVLLLANMPLELRTIALDSIRSIFPGAVKHQDSKTANNSFPAFHFDMYNRYSTTGKGTASDAEPSTIVNPALTGPRESREARLLEDEKARLQEAFAPIFDHISGQLRILLPEEFKKLEAYIEVLPLGETSSMYPLTGFVVNINVVTIVHRDWKDKEICIVFQFSDDDCIGGGRRVNKHDWWKIRHFESDRSTAALLFVDICSTSVYQTLVVLDFKIEVLPQHQTAWSLIGALKDIPALEVLILCYYSCHDYVEGERALHPDFVLYQTPVIDTAVPCTGQYLTLSSRNVAPFQTFRLFSAFALSDILEGIQPVQCVPTAFPGFLAAFFTIISGNPRTSLEVLDIKHIISVQNTEDYEDILRRTPYNADCQDFRGLYRRGTDDLLTNILPRPTLGASMTRSRRRSTGKYAR</sequence>
<accession>A0A8H6HJ86</accession>
<comment type="caution">
    <text evidence="2">The sequence shown here is derived from an EMBL/GenBank/DDBJ whole genome shotgun (WGS) entry which is preliminary data.</text>
</comment>
<dbReference type="Proteomes" id="UP000521943">
    <property type="component" value="Unassembled WGS sequence"/>
</dbReference>
<feature type="compositionally biased region" description="Polar residues" evidence="1">
    <location>
        <begin position="35"/>
        <end position="46"/>
    </location>
</feature>
<feature type="region of interest" description="Disordered" evidence="1">
    <location>
        <begin position="547"/>
        <end position="571"/>
    </location>
</feature>
<dbReference type="OrthoDB" id="3057404at2759"/>
<protein>
    <submittedName>
        <fullName evidence="2">Uncharacterized protein</fullName>
    </submittedName>
</protein>
<reference evidence="2 3" key="1">
    <citation type="submission" date="2020-07" db="EMBL/GenBank/DDBJ databases">
        <title>Comparative genomics of pyrophilous fungi reveals a link between fire events and developmental genes.</title>
        <authorList>
            <consortium name="DOE Joint Genome Institute"/>
            <person name="Steindorff A.S."/>
            <person name="Carver A."/>
            <person name="Calhoun S."/>
            <person name="Stillman K."/>
            <person name="Liu H."/>
            <person name="Lipzen A."/>
            <person name="Pangilinan J."/>
            <person name="Labutti K."/>
            <person name="Bruns T.D."/>
            <person name="Grigoriev I.V."/>
        </authorList>
    </citation>
    <scope>NUCLEOTIDE SEQUENCE [LARGE SCALE GENOMIC DNA]</scope>
    <source>
        <strain evidence="2 3">CBS 144469</strain>
    </source>
</reference>
<organism evidence="2 3">
    <name type="scientific">Ephemerocybe angulata</name>
    <dbReference type="NCBI Taxonomy" id="980116"/>
    <lineage>
        <taxon>Eukaryota</taxon>
        <taxon>Fungi</taxon>
        <taxon>Dikarya</taxon>
        <taxon>Basidiomycota</taxon>
        <taxon>Agaricomycotina</taxon>
        <taxon>Agaricomycetes</taxon>
        <taxon>Agaricomycetidae</taxon>
        <taxon>Agaricales</taxon>
        <taxon>Agaricineae</taxon>
        <taxon>Psathyrellaceae</taxon>
        <taxon>Ephemerocybe</taxon>
    </lineage>
</organism>
<keyword evidence="3" id="KW-1185">Reference proteome</keyword>
<evidence type="ECO:0000313" key="2">
    <source>
        <dbReference type="EMBL" id="KAF6748059.1"/>
    </source>
</evidence>
<proteinExistence type="predicted"/>
<evidence type="ECO:0000256" key="1">
    <source>
        <dbReference type="SAM" id="MobiDB-lite"/>
    </source>
</evidence>
<dbReference type="AlphaFoldDB" id="A0A8H6HJ86"/>
<dbReference type="EMBL" id="JACGCI010000075">
    <property type="protein sequence ID" value="KAF6748059.1"/>
    <property type="molecule type" value="Genomic_DNA"/>
</dbReference>